<dbReference type="PANTHER" id="PTHR12933">
    <property type="entry name" value="ORF PROTEIN-RELATED"/>
    <property type="match status" value="1"/>
</dbReference>
<evidence type="ECO:0000313" key="4">
    <source>
        <dbReference type="Proteomes" id="UP000663846"/>
    </source>
</evidence>
<dbReference type="PANTHER" id="PTHR12933:SF0">
    <property type="entry name" value="U3 SMALL NUCLEOLAR RNA-ASSOCIATED PROTEIN 25 HOMOLOG"/>
    <property type="match status" value="1"/>
</dbReference>
<feature type="compositionally biased region" description="Polar residues" evidence="1">
    <location>
        <begin position="30"/>
        <end position="40"/>
    </location>
</feature>
<evidence type="ECO:0000313" key="3">
    <source>
        <dbReference type="EMBL" id="CAE6416102.1"/>
    </source>
</evidence>
<dbReference type="Proteomes" id="UP000663846">
    <property type="component" value="Unassembled WGS sequence"/>
</dbReference>
<dbReference type="EMBL" id="CAJMWS010000317">
    <property type="protein sequence ID" value="CAE6416102.1"/>
    <property type="molecule type" value="Genomic_DNA"/>
</dbReference>
<dbReference type="AlphaFoldDB" id="A0A8H3ADF8"/>
<comment type="caution">
    <text evidence="3">The sequence shown here is derived from an EMBL/GenBank/DDBJ whole genome shotgun (WGS) entry which is preliminary data.</text>
</comment>
<gene>
    <name evidence="3" type="ORF">RDB_LOCUS78152</name>
</gene>
<dbReference type="GO" id="GO:0032040">
    <property type="term" value="C:small-subunit processome"/>
    <property type="evidence" value="ECO:0007669"/>
    <property type="project" value="TreeGrafter"/>
</dbReference>
<dbReference type="InterPro" id="IPR010678">
    <property type="entry name" value="UTP25"/>
</dbReference>
<name>A0A8H3ADF8_9AGAM</name>
<organism evidence="3 4">
    <name type="scientific">Rhizoctonia solani</name>
    <dbReference type="NCBI Taxonomy" id="456999"/>
    <lineage>
        <taxon>Eukaryota</taxon>
        <taxon>Fungi</taxon>
        <taxon>Dikarya</taxon>
        <taxon>Basidiomycota</taxon>
        <taxon>Agaricomycotina</taxon>
        <taxon>Agaricomycetes</taxon>
        <taxon>Cantharellales</taxon>
        <taxon>Ceratobasidiaceae</taxon>
        <taxon>Rhizoctonia</taxon>
    </lineage>
</organism>
<dbReference type="InterPro" id="IPR053940">
    <property type="entry name" value="UTP25_NTPase-like"/>
</dbReference>
<reference evidence="3" key="1">
    <citation type="submission" date="2021-01" db="EMBL/GenBank/DDBJ databases">
        <authorList>
            <person name="Kaushik A."/>
        </authorList>
    </citation>
    <scope>NUCLEOTIDE SEQUENCE</scope>
    <source>
        <strain evidence="3">AG1-1C</strain>
    </source>
</reference>
<evidence type="ECO:0000256" key="1">
    <source>
        <dbReference type="SAM" id="MobiDB-lite"/>
    </source>
</evidence>
<evidence type="ECO:0000259" key="2">
    <source>
        <dbReference type="Pfam" id="PF22916"/>
    </source>
</evidence>
<feature type="compositionally biased region" description="Acidic residues" evidence="1">
    <location>
        <begin position="60"/>
        <end position="74"/>
    </location>
</feature>
<feature type="region of interest" description="Disordered" evidence="1">
    <location>
        <begin position="18"/>
        <end position="113"/>
    </location>
</feature>
<dbReference type="GO" id="GO:0034511">
    <property type="term" value="F:U3 snoRNA binding"/>
    <property type="evidence" value="ECO:0007669"/>
    <property type="project" value="InterPro"/>
</dbReference>
<accession>A0A8H3ADF8</accession>
<sequence>MPSQDPTTVKLLTLLNVSSLKSKRRSLKSNDSIPEGQSESETPKRRKLGGKLAKKAEAPTGEEQDEESESETQSEADSYRDELVPTNTADDPHVLHFGSSQEPGPSVLTPSSRSAIDTHKLVTRRLNLGTERDNLGAVVLSHPEGMELDQPPNDFPSLLSGYRDVMLPYVGTSSNEHDKVRRQACDHIVQHIQKHRKRIMANNARLSAHLKAAAAATEAAKSNVAGSSKVSIPDPPSDVRDQGKLTGFVNTLISALEAYHNVKSEVNAPPKAENYSRFLSEYGLPPGAEDKLLSAEPGTYPSDHVRNFAGNTDDAFRLGIRLANKGKGWRLFSGFLNSDIIIASPLGLRMGIEREGPPDFLSSLEVMLIDQLDCLTMQNWAHLTHVIELCNVLPKEANGADFARIREYCLDG</sequence>
<feature type="compositionally biased region" description="Basic residues" evidence="1">
    <location>
        <begin position="44"/>
        <end position="53"/>
    </location>
</feature>
<feature type="domain" description="UTP25 NTP hydrolase-like" evidence="2">
    <location>
        <begin position="162"/>
        <end position="412"/>
    </location>
</feature>
<feature type="compositionally biased region" description="Polar residues" evidence="1">
    <location>
        <begin position="98"/>
        <end position="113"/>
    </location>
</feature>
<dbReference type="Pfam" id="PF22916">
    <property type="entry name" value="UTP25_NTPase-like"/>
    <property type="match status" value="1"/>
</dbReference>
<dbReference type="GO" id="GO:0000462">
    <property type="term" value="P:maturation of SSU-rRNA from tricistronic rRNA transcript (SSU-rRNA, 5.8S rRNA, LSU-rRNA)"/>
    <property type="evidence" value="ECO:0007669"/>
    <property type="project" value="TreeGrafter"/>
</dbReference>
<proteinExistence type="predicted"/>
<protein>
    <recommendedName>
        <fullName evidence="2">UTP25 NTP hydrolase-like domain-containing protein</fullName>
    </recommendedName>
</protein>
<dbReference type="GO" id="GO:0019843">
    <property type="term" value="F:rRNA binding"/>
    <property type="evidence" value="ECO:0007669"/>
    <property type="project" value="TreeGrafter"/>
</dbReference>